<keyword evidence="4" id="KW-1185">Reference proteome</keyword>
<evidence type="ECO:0000259" key="1">
    <source>
        <dbReference type="Pfam" id="PF00534"/>
    </source>
</evidence>
<feature type="domain" description="Glycosyltransferase subfamily 4-like N-terminal" evidence="2">
    <location>
        <begin position="18"/>
        <end position="119"/>
    </location>
</feature>
<gene>
    <name evidence="3" type="ORF">GR303_22745</name>
</gene>
<accession>A0ABW9Z623</accession>
<dbReference type="Pfam" id="PF00534">
    <property type="entry name" value="Glycos_transf_1"/>
    <property type="match status" value="1"/>
</dbReference>
<dbReference type="RefSeq" id="WP_161726487.1">
    <property type="nucleotide sequence ID" value="NZ_JAAAXI010000037.1"/>
</dbReference>
<protein>
    <submittedName>
        <fullName evidence="3">Glycosyltransferase</fullName>
    </submittedName>
</protein>
<feature type="domain" description="Glycosyl transferase family 1" evidence="1">
    <location>
        <begin position="174"/>
        <end position="308"/>
    </location>
</feature>
<dbReference type="PANTHER" id="PTHR12526:SF595">
    <property type="entry name" value="BLL5217 PROTEIN"/>
    <property type="match status" value="1"/>
</dbReference>
<reference evidence="3 4" key="1">
    <citation type="submission" date="2020-01" db="EMBL/GenBank/DDBJ databases">
        <title>Microvirga sp. nov., an arsenate reduction bacterium isolated from Tibet hotspring sediments.</title>
        <authorList>
            <person name="Yuan C.-G."/>
        </authorList>
    </citation>
    <scope>NUCLEOTIDE SEQUENCE [LARGE SCALE GENOMIC DNA]</scope>
    <source>
        <strain evidence="3 4">SYSU G3D203</strain>
    </source>
</reference>
<name>A0ABW9Z623_9HYPH</name>
<dbReference type="Gene3D" id="3.40.50.2000">
    <property type="entry name" value="Glycogen Phosphorylase B"/>
    <property type="match status" value="2"/>
</dbReference>
<comment type="caution">
    <text evidence="3">The sequence shown here is derived from an EMBL/GenBank/DDBJ whole genome shotgun (WGS) entry which is preliminary data.</text>
</comment>
<sequence length="364" mass="40815">MKIAQVAPLYERVPPKLYGGTERIVSYLTEELVRQGHEVTLFASGDSITKAELVRCCDLALRLNPVVKDPLPYHIMMLEQVRQRAHEFDVIHFHIDLLHFPLIREFADRTVTTTHGRLDLVDLAPFYRMFPDIPLVSISDDQRKPIAHANWVGTVHHGLPKNLLPFRAAATGGYLAFLGRISPEKRPDRAIEIAAKARMPLRIAAKIDKADQAYWDEVVKPLVDAHPNVEFIGEINESEKADFLGNAAALLFPVDWPEPFGLVMIEAMACGTPVIAFRCGSVPEVIENGKSGFIVDSIEESVEAVAALKTLDRAEVRRCFLDRFTVERMARDYLDVYRNLPGVRLDAAHLRRTNGARSSLHAVA</sequence>
<dbReference type="InterPro" id="IPR001296">
    <property type="entry name" value="Glyco_trans_1"/>
</dbReference>
<dbReference type="PANTHER" id="PTHR12526">
    <property type="entry name" value="GLYCOSYLTRANSFERASE"/>
    <property type="match status" value="1"/>
</dbReference>
<dbReference type="Proteomes" id="UP000818323">
    <property type="component" value="Unassembled WGS sequence"/>
</dbReference>
<dbReference type="Pfam" id="PF13439">
    <property type="entry name" value="Glyco_transf_4"/>
    <property type="match status" value="1"/>
</dbReference>
<evidence type="ECO:0000259" key="2">
    <source>
        <dbReference type="Pfam" id="PF13439"/>
    </source>
</evidence>
<dbReference type="CDD" id="cd03802">
    <property type="entry name" value="GT4_AviGT4-like"/>
    <property type="match status" value="1"/>
</dbReference>
<organism evidence="3 4">
    <name type="scientific">Microvirga arsenatis</name>
    <dbReference type="NCBI Taxonomy" id="2692265"/>
    <lineage>
        <taxon>Bacteria</taxon>
        <taxon>Pseudomonadati</taxon>
        <taxon>Pseudomonadota</taxon>
        <taxon>Alphaproteobacteria</taxon>
        <taxon>Hyphomicrobiales</taxon>
        <taxon>Methylobacteriaceae</taxon>
        <taxon>Microvirga</taxon>
    </lineage>
</organism>
<dbReference type="EMBL" id="JAAAXJ010000028">
    <property type="protein sequence ID" value="NBJ27145.1"/>
    <property type="molecule type" value="Genomic_DNA"/>
</dbReference>
<evidence type="ECO:0000313" key="4">
    <source>
        <dbReference type="Proteomes" id="UP000818323"/>
    </source>
</evidence>
<proteinExistence type="predicted"/>
<dbReference type="SUPFAM" id="SSF53756">
    <property type="entry name" value="UDP-Glycosyltransferase/glycogen phosphorylase"/>
    <property type="match status" value="1"/>
</dbReference>
<dbReference type="InterPro" id="IPR028098">
    <property type="entry name" value="Glyco_trans_4-like_N"/>
</dbReference>
<evidence type="ECO:0000313" key="3">
    <source>
        <dbReference type="EMBL" id="NBJ27145.1"/>
    </source>
</evidence>